<protein>
    <submittedName>
        <fullName evidence="4">Spore germination protein</fullName>
    </submittedName>
</protein>
<sequence>MSQFWKAWEERKRSQKQRKLDKHSLKSMESIPETRLSSSLQDNLSLFEAQLGNSDDFVIRRFQVKSGQEAAILFIEGMVDREIINNYIIRSMTSTNLSMTGPEVNELESTNQLRQAIRNILTGNSVLLLDGQDTAYLNNTCGWDRRGVEEPKTESVVRGPRDGFSETLTVNSALIRTRLKDPNLHLKHFVVGQRTQTDVHVMHIQGIAHQPIVQEIYRRIESINIDAILESGYIEQIIQDRRWSPFPQIQNTERPDKVVANLLEGKVAILVDGTPFALIAPAVISQFYQSPEDYYERFYIATFIRLIRATSVIIALLLPSLYIAFSSFHPEMIPSRLLIAMAAGRSTVPFPSVVEAIIMEMAIEILREASVRLPGPIGPTIGIVGALVVGEAAVSAGLVSPIMVIIVALTTIGSFATPSYSAAIAIRMLRFPLMILAGMFGLYGIMLFLIIILIHLASLKSFGVPYMTPFSPVNLLGLRDYIIRAPLNWMKNRPAMFHPEDEKRSKGGWRS</sequence>
<dbReference type="PIRSF" id="PIRSF005690">
    <property type="entry name" value="GerBA"/>
    <property type="match status" value="1"/>
</dbReference>
<evidence type="ECO:0000256" key="2">
    <source>
        <dbReference type="ARBA" id="ARBA00023136"/>
    </source>
</evidence>
<dbReference type="RefSeq" id="WP_251871397.1">
    <property type="nucleotide sequence ID" value="NZ_CP098755.1"/>
</dbReference>
<feature type="transmembrane region" description="Helical" evidence="3">
    <location>
        <begin position="306"/>
        <end position="325"/>
    </location>
</feature>
<organism evidence="4 5">
    <name type="scientific">Brevibacillus ruminantium</name>
    <dbReference type="NCBI Taxonomy" id="2950604"/>
    <lineage>
        <taxon>Bacteria</taxon>
        <taxon>Bacillati</taxon>
        <taxon>Bacillota</taxon>
        <taxon>Bacilli</taxon>
        <taxon>Bacillales</taxon>
        <taxon>Paenibacillaceae</taxon>
        <taxon>Brevibacillus</taxon>
    </lineage>
</organism>
<gene>
    <name evidence="4" type="ORF">NDK47_19275</name>
</gene>
<name>A0ABY4WDS5_9BACL</name>
<dbReference type="Pfam" id="PF03323">
    <property type="entry name" value="GerA"/>
    <property type="match status" value="1"/>
</dbReference>
<dbReference type="InterPro" id="IPR050768">
    <property type="entry name" value="UPF0353/GerABKA_families"/>
</dbReference>
<dbReference type="EMBL" id="CP098755">
    <property type="protein sequence ID" value="USG64283.1"/>
    <property type="molecule type" value="Genomic_DNA"/>
</dbReference>
<keyword evidence="2 3" id="KW-0472">Membrane</keyword>
<reference evidence="4" key="1">
    <citation type="submission" date="2022-06" db="EMBL/GenBank/DDBJ databases">
        <title>Genome sequencing of Brevibacillus sp. BB3-R1.</title>
        <authorList>
            <person name="Heo J."/>
            <person name="Lee D."/>
            <person name="Won M."/>
            <person name="Han B.-H."/>
            <person name="Hong S.-B."/>
            <person name="Kwon S.-W."/>
        </authorList>
    </citation>
    <scope>NUCLEOTIDE SEQUENCE</scope>
    <source>
        <strain evidence="4">BB3-R1</strain>
    </source>
</reference>
<feature type="transmembrane region" description="Helical" evidence="3">
    <location>
        <begin position="402"/>
        <end position="426"/>
    </location>
</feature>
<proteinExistence type="inferred from homology"/>
<dbReference type="Proteomes" id="UP001056500">
    <property type="component" value="Chromosome"/>
</dbReference>
<feature type="transmembrane region" description="Helical" evidence="3">
    <location>
        <begin position="433"/>
        <end position="457"/>
    </location>
</feature>
<evidence type="ECO:0000313" key="5">
    <source>
        <dbReference type="Proteomes" id="UP001056500"/>
    </source>
</evidence>
<keyword evidence="5" id="KW-1185">Reference proteome</keyword>
<feature type="transmembrane region" description="Helical" evidence="3">
    <location>
        <begin position="371"/>
        <end position="390"/>
    </location>
</feature>
<comment type="similarity">
    <text evidence="1">Belongs to the GerABKA family.</text>
</comment>
<evidence type="ECO:0000313" key="4">
    <source>
        <dbReference type="EMBL" id="USG64283.1"/>
    </source>
</evidence>
<dbReference type="PANTHER" id="PTHR22550:SF5">
    <property type="entry name" value="LEUCINE ZIPPER PROTEIN 4"/>
    <property type="match status" value="1"/>
</dbReference>
<keyword evidence="3" id="KW-0812">Transmembrane</keyword>
<accession>A0ABY4WDS5</accession>
<evidence type="ECO:0000256" key="1">
    <source>
        <dbReference type="ARBA" id="ARBA00005278"/>
    </source>
</evidence>
<keyword evidence="3" id="KW-1133">Transmembrane helix</keyword>
<dbReference type="PANTHER" id="PTHR22550">
    <property type="entry name" value="SPORE GERMINATION PROTEIN"/>
    <property type="match status" value="1"/>
</dbReference>
<evidence type="ECO:0000256" key="3">
    <source>
        <dbReference type="SAM" id="Phobius"/>
    </source>
</evidence>
<dbReference type="InterPro" id="IPR004995">
    <property type="entry name" value="Spore_Ger"/>
</dbReference>